<dbReference type="PANTHER" id="PTHR12302">
    <property type="entry name" value="EBNA2 BINDING PROTEIN P100"/>
    <property type="match status" value="1"/>
</dbReference>
<comment type="subcellular location">
    <subcellularLocation>
        <location evidence="1 4">Cytoplasm</location>
    </subcellularLocation>
</comment>
<dbReference type="InterPro" id="IPR035437">
    <property type="entry name" value="SNase_OB-fold_sf"/>
</dbReference>
<keyword evidence="2 4" id="KW-0963">Cytoplasm</keyword>
<dbReference type="FunFam" id="2.40.50.90:FF:000018">
    <property type="entry name" value="Ribonuclease"/>
    <property type="match status" value="1"/>
</dbReference>
<dbReference type="Gene3D" id="2.40.50.90">
    <property type="match status" value="5"/>
</dbReference>
<gene>
    <name evidence="8" type="ORF">KFE25_000386</name>
</gene>
<evidence type="ECO:0000313" key="9">
    <source>
        <dbReference type="Proteomes" id="UP000751190"/>
    </source>
</evidence>
<dbReference type="Gene3D" id="2.30.30.140">
    <property type="match status" value="1"/>
</dbReference>
<dbReference type="SUPFAM" id="SSF50199">
    <property type="entry name" value="Staphylococcal nuclease"/>
    <property type="match status" value="5"/>
</dbReference>
<evidence type="ECO:0000313" key="8">
    <source>
        <dbReference type="EMBL" id="KAG8467070.1"/>
    </source>
</evidence>
<organism evidence="8 9">
    <name type="scientific">Diacronema lutheri</name>
    <name type="common">Unicellular marine alga</name>
    <name type="synonym">Monochrysis lutheri</name>
    <dbReference type="NCBI Taxonomy" id="2081491"/>
    <lineage>
        <taxon>Eukaryota</taxon>
        <taxon>Haptista</taxon>
        <taxon>Haptophyta</taxon>
        <taxon>Pavlovophyceae</taxon>
        <taxon>Pavlovales</taxon>
        <taxon>Pavlovaceae</taxon>
        <taxon>Diacronema</taxon>
    </lineage>
</organism>
<evidence type="ECO:0000256" key="1">
    <source>
        <dbReference type="ARBA" id="ARBA00004496"/>
    </source>
</evidence>
<name>A0A8J5XSG2_DIALT</name>
<dbReference type="GO" id="GO:0031332">
    <property type="term" value="C:RNAi effector complex"/>
    <property type="evidence" value="ECO:0007669"/>
    <property type="project" value="InterPro"/>
</dbReference>
<dbReference type="GO" id="GO:0006402">
    <property type="term" value="P:mRNA catabolic process"/>
    <property type="evidence" value="ECO:0007669"/>
    <property type="project" value="UniProtKB-UniRule"/>
</dbReference>
<dbReference type="OMA" id="ARCADHH"/>
<dbReference type="Proteomes" id="UP000751190">
    <property type="component" value="Unassembled WGS sequence"/>
</dbReference>
<dbReference type="GO" id="GO:0005634">
    <property type="term" value="C:nucleus"/>
    <property type="evidence" value="ECO:0007669"/>
    <property type="project" value="TreeGrafter"/>
</dbReference>
<dbReference type="FunFam" id="2.40.50.90:FF:000002">
    <property type="entry name" value="Staphylococcal nuclease domain-containing protein"/>
    <property type="match status" value="1"/>
</dbReference>
<evidence type="ECO:0000259" key="7">
    <source>
        <dbReference type="PROSITE" id="PS50830"/>
    </source>
</evidence>
<dbReference type="SMART" id="SM00318">
    <property type="entry name" value="SNc"/>
    <property type="match status" value="4"/>
</dbReference>
<dbReference type="SUPFAM" id="SSF63748">
    <property type="entry name" value="Tudor/PWWP/MBT"/>
    <property type="match status" value="1"/>
</dbReference>
<evidence type="ECO:0000259" key="6">
    <source>
        <dbReference type="PROSITE" id="PS50304"/>
    </source>
</evidence>
<dbReference type="GO" id="GO:0005829">
    <property type="term" value="C:cytosol"/>
    <property type="evidence" value="ECO:0007669"/>
    <property type="project" value="UniProtKB-UniRule"/>
</dbReference>
<dbReference type="Pfam" id="PF00567">
    <property type="entry name" value="TUDOR"/>
    <property type="match status" value="1"/>
</dbReference>
<accession>A0A8J5XSG2</accession>
<keyword evidence="9" id="KW-1185">Reference proteome</keyword>
<evidence type="ECO:0000256" key="5">
    <source>
        <dbReference type="SAM" id="MobiDB-lite"/>
    </source>
</evidence>
<dbReference type="InterPro" id="IPR002999">
    <property type="entry name" value="Tudor"/>
</dbReference>
<comment type="caution">
    <text evidence="8">The sequence shown here is derived from an EMBL/GenBank/DDBJ whole genome shotgun (WGS) entry which is preliminary data.</text>
</comment>
<dbReference type="GO" id="GO:0003723">
    <property type="term" value="F:RNA binding"/>
    <property type="evidence" value="ECO:0007669"/>
    <property type="project" value="UniProtKB-UniRule"/>
</dbReference>
<dbReference type="OrthoDB" id="10023235at2759"/>
<keyword evidence="3" id="KW-0677">Repeat</keyword>
<sequence length="962" mass="101400">MLRGVVKSVLSGDTLVIMGLDSSRGPPPEKQVTLAYLSAPRLGNRTTADAPFAWASREWLRGQLIGKEVSFSVDYANQAARQFGTVLADQGRNIGLAVVQAGWARVQPPKPADGGAPPASSALEALLAAEAAAKEAGLGMWSMEEGAAARNTRVVDYAPDVPALLQRLQGERLTAVVEHVNSASSFRLLLLPDFQSVPLLLSGVVTPSVRRNAQTGAEEPQPFAREAKYFAESRVLHRTVRAVLEGVDKSGALVGTIMHISAEINLGAELLRAGLGRIADWSVQLSSEPALLRQAEAGAKGARLNLWRGYTPPAAREGMGEYQARVVEVLGADVLLVVPVGAADGDERRLCLSGVKAPRAGNERRGDAGEPWAYEAKEWTRRAAVGKKVRVVPEFTRKLEAREATTGTDGGGPVAARPEVERTYAAVFVGEKNLAAGLIGAGLAHVNTNARGEEITAHIDALHDAERAAKEKKLGAHSGKAPTGLPWGPSQDLTLPANKARAQAFLPALQRDTRVRATVLHVVHGARFKCLVPREGCVIGFALAGVRCPATARRDQPGSVAEPFADEAFALSRGALLQRDIEIEVESLDKNGVFLGTAHMPEGKGSLSIALLEAGLASRIPPAADRSRHAIALEAAEKRARDARLKVWEGWAEQVAAEPEEEIELPTRADGSAPDASAVRALLGRLPEADLSGTEVSDGVTFYAQPCGTSDAAVREAKRFEGVLANAGAISAASFAPKVGAACAARFGADGRYYRAKVVALLPHGEVQVFFVDFGNAQACKLAECRPLDPAISLTATPPLALCCKLAYLVAPPVDDEYGRECALALSETVLGRAVRARVERRQGGEMAVTLLTAAPEGSGGSGSASGAPSDGEGAAAGTNGFSAAVAGTLNAELVAMGLARVERRPEVRNAATGAVLDGLRALQEDAKKNRLGIWRHGDIEEDDCKEFGYTPRTESAWSKKK</sequence>
<dbReference type="PROSITE" id="PS50830">
    <property type="entry name" value="TNASE_3"/>
    <property type="match status" value="4"/>
</dbReference>
<evidence type="ECO:0000256" key="2">
    <source>
        <dbReference type="ARBA" id="ARBA00022490"/>
    </source>
</evidence>
<evidence type="ECO:0000256" key="4">
    <source>
        <dbReference type="PIRNR" id="PIRNR017179"/>
    </source>
</evidence>
<dbReference type="FunFam" id="2.30.30.140:FF:000018">
    <property type="entry name" value="Serine/threonine-protein kinase 31"/>
    <property type="match status" value="1"/>
</dbReference>
<dbReference type="GO" id="GO:0031047">
    <property type="term" value="P:regulatory ncRNA-mediated gene silencing"/>
    <property type="evidence" value="ECO:0007669"/>
    <property type="project" value="UniProtKB-UniRule"/>
</dbReference>
<protein>
    <submittedName>
        <fullName evidence="8">Uncharacterized protein</fullName>
    </submittedName>
</protein>
<dbReference type="PROSITE" id="PS50304">
    <property type="entry name" value="TUDOR"/>
    <property type="match status" value="1"/>
</dbReference>
<dbReference type="InterPro" id="IPR016685">
    <property type="entry name" value="Silence_cplx_Nase-comp_TudorSN"/>
</dbReference>
<feature type="domain" description="Tudor" evidence="6">
    <location>
        <begin position="736"/>
        <end position="795"/>
    </location>
</feature>
<proteinExistence type="predicted"/>
<dbReference type="PIRSF" id="PIRSF017179">
    <property type="entry name" value="RISC-Tudor-SN"/>
    <property type="match status" value="1"/>
</dbReference>
<feature type="compositionally biased region" description="Low complexity" evidence="5">
    <location>
        <begin position="865"/>
        <end position="874"/>
    </location>
</feature>
<feature type="region of interest" description="Disordered" evidence="5">
    <location>
        <begin position="854"/>
        <end position="874"/>
    </location>
</feature>
<dbReference type="EMBL" id="JAGTXO010000006">
    <property type="protein sequence ID" value="KAG8467070.1"/>
    <property type="molecule type" value="Genomic_DNA"/>
</dbReference>
<dbReference type="GO" id="GO:0004518">
    <property type="term" value="F:nuclease activity"/>
    <property type="evidence" value="ECO:0007669"/>
    <property type="project" value="TreeGrafter"/>
</dbReference>
<dbReference type="SMART" id="SM00333">
    <property type="entry name" value="TUDOR"/>
    <property type="match status" value="1"/>
</dbReference>
<feature type="domain" description="TNase-like" evidence="7">
    <location>
        <begin position="513"/>
        <end position="650"/>
    </location>
</feature>
<feature type="domain" description="TNase-like" evidence="7">
    <location>
        <begin position="1"/>
        <end position="143"/>
    </location>
</feature>
<dbReference type="Pfam" id="PF00565">
    <property type="entry name" value="SNase"/>
    <property type="match status" value="4"/>
</dbReference>
<dbReference type="InterPro" id="IPR016071">
    <property type="entry name" value="Staphylococal_nuclease_OB-fold"/>
</dbReference>
<dbReference type="PANTHER" id="PTHR12302:SF2">
    <property type="entry name" value="STAPHYLOCOCCAL NUCLEASE DOMAIN-CONTAINING PROTEIN 1"/>
    <property type="match status" value="1"/>
</dbReference>
<dbReference type="AlphaFoldDB" id="A0A8J5XSG2"/>
<reference evidence="8" key="1">
    <citation type="submission" date="2021-05" db="EMBL/GenBank/DDBJ databases">
        <title>The genome of the haptophyte Pavlova lutheri (Diacronema luteri, Pavlovales) - a model for lipid biosynthesis in eukaryotic algae.</title>
        <authorList>
            <person name="Hulatt C.J."/>
            <person name="Posewitz M.C."/>
        </authorList>
    </citation>
    <scope>NUCLEOTIDE SEQUENCE</scope>
    <source>
        <strain evidence="8">NIVA-4/92</strain>
    </source>
</reference>
<feature type="domain" description="TNase-like" evidence="7">
    <location>
        <begin position="320"/>
        <end position="479"/>
    </location>
</feature>
<feature type="domain" description="TNase-like" evidence="7">
    <location>
        <begin position="171"/>
        <end position="309"/>
    </location>
</feature>
<evidence type="ECO:0000256" key="3">
    <source>
        <dbReference type="ARBA" id="ARBA00022737"/>
    </source>
</evidence>